<protein>
    <submittedName>
        <fullName evidence="3">Neurexin-3</fullName>
    </submittedName>
</protein>
<comment type="caution">
    <text evidence="1">Lacks conserved residue(s) required for the propagation of feature annotation.</text>
</comment>
<evidence type="ECO:0000256" key="1">
    <source>
        <dbReference type="PROSITE-ProRule" id="PRU00076"/>
    </source>
</evidence>
<dbReference type="OrthoDB" id="6275838at2759"/>
<dbReference type="SUPFAM" id="SSF57196">
    <property type="entry name" value="EGF/Laminin"/>
    <property type="match status" value="1"/>
</dbReference>
<dbReference type="Pfam" id="PF00008">
    <property type="entry name" value="EGF"/>
    <property type="match status" value="1"/>
</dbReference>
<dbReference type="Gene3D" id="2.10.25.10">
    <property type="entry name" value="Laminin"/>
    <property type="match status" value="1"/>
</dbReference>
<dbReference type="CDD" id="cd00054">
    <property type="entry name" value="EGF_CA"/>
    <property type="match status" value="1"/>
</dbReference>
<dbReference type="SMART" id="SM00181">
    <property type="entry name" value="EGF"/>
    <property type="match status" value="1"/>
</dbReference>
<dbReference type="InterPro" id="IPR000742">
    <property type="entry name" value="EGF"/>
</dbReference>
<evidence type="ECO:0000313" key="3">
    <source>
        <dbReference type="EMBL" id="GFS74852.1"/>
    </source>
</evidence>
<comment type="caution">
    <text evidence="3">The sequence shown here is derived from an EMBL/GenBank/DDBJ whole genome shotgun (WGS) entry which is preliminary data.</text>
</comment>
<sequence>FQGAVKDVVFTSDDGIQKAQELQESQGIRTASLHPQLTPNGEEVLSADDHCEKDNPCLNGGACISTDGGPICDCRATDYEGDLCEQMNFNLDPKKRRKDVTYQMPSSYSTIGCHWLLLQKAKVGAVDPVKGTELDMMSEIILVVGRMRMA</sequence>
<dbReference type="EMBL" id="BMAW01001649">
    <property type="protein sequence ID" value="GFS74852.1"/>
    <property type="molecule type" value="Genomic_DNA"/>
</dbReference>
<proteinExistence type="predicted"/>
<accession>A0A8X6MS15</accession>
<gene>
    <name evidence="3" type="primary">NRX3A</name>
    <name evidence="3" type="ORF">NPIL_324851</name>
</gene>
<feature type="domain" description="EGF-like" evidence="2">
    <location>
        <begin position="47"/>
        <end position="85"/>
    </location>
</feature>
<keyword evidence="4" id="KW-1185">Reference proteome</keyword>
<organism evidence="3 4">
    <name type="scientific">Nephila pilipes</name>
    <name type="common">Giant wood spider</name>
    <name type="synonym">Nephila maculata</name>
    <dbReference type="NCBI Taxonomy" id="299642"/>
    <lineage>
        <taxon>Eukaryota</taxon>
        <taxon>Metazoa</taxon>
        <taxon>Ecdysozoa</taxon>
        <taxon>Arthropoda</taxon>
        <taxon>Chelicerata</taxon>
        <taxon>Arachnida</taxon>
        <taxon>Araneae</taxon>
        <taxon>Araneomorphae</taxon>
        <taxon>Entelegynae</taxon>
        <taxon>Araneoidea</taxon>
        <taxon>Nephilidae</taxon>
        <taxon>Nephila</taxon>
    </lineage>
</organism>
<keyword evidence="1" id="KW-0245">EGF-like domain</keyword>
<evidence type="ECO:0000313" key="4">
    <source>
        <dbReference type="Proteomes" id="UP000887013"/>
    </source>
</evidence>
<evidence type="ECO:0000259" key="2">
    <source>
        <dbReference type="PROSITE" id="PS50026"/>
    </source>
</evidence>
<feature type="non-terminal residue" evidence="3">
    <location>
        <position position="1"/>
    </location>
</feature>
<name>A0A8X6MS15_NEPPI</name>
<dbReference type="AlphaFoldDB" id="A0A8X6MS15"/>
<dbReference type="Proteomes" id="UP000887013">
    <property type="component" value="Unassembled WGS sequence"/>
</dbReference>
<dbReference type="PROSITE" id="PS50026">
    <property type="entry name" value="EGF_3"/>
    <property type="match status" value="1"/>
</dbReference>
<reference evidence="3" key="1">
    <citation type="submission" date="2020-08" db="EMBL/GenBank/DDBJ databases">
        <title>Multicomponent nature underlies the extraordinary mechanical properties of spider dragline silk.</title>
        <authorList>
            <person name="Kono N."/>
            <person name="Nakamura H."/>
            <person name="Mori M."/>
            <person name="Yoshida Y."/>
            <person name="Ohtoshi R."/>
            <person name="Malay A.D."/>
            <person name="Moran D.A.P."/>
            <person name="Tomita M."/>
            <person name="Numata K."/>
            <person name="Arakawa K."/>
        </authorList>
    </citation>
    <scope>NUCLEOTIDE SEQUENCE</scope>
</reference>